<comment type="caution">
    <text evidence="1">The sequence shown here is derived from an EMBL/GenBank/DDBJ whole genome shotgun (WGS) entry which is preliminary data.</text>
</comment>
<dbReference type="Gene3D" id="3.40.50.1820">
    <property type="entry name" value="alpha/beta hydrolase"/>
    <property type="match status" value="1"/>
</dbReference>
<gene>
    <name evidence="1" type="ORF">HNQ70_003590</name>
</gene>
<evidence type="ECO:0000313" key="1">
    <source>
        <dbReference type="EMBL" id="MBB5273560.1"/>
    </source>
</evidence>
<reference evidence="1 2" key="1">
    <citation type="submission" date="2020-08" db="EMBL/GenBank/DDBJ databases">
        <title>Genomic Encyclopedia of Type Strains, Phase IV (KMG-IV): sequencing the most valuable type-strain genomes for metagenomic binning, comparative biology and taxonomic classification.</title>
        <authorList>
            <person name="Goeker M."/>
        </authorList>
    </citation>
    <scope>NUCLEOTIDE SEQUENCE [LARGE SCALE GENOMIC DNA]</scope>
    <source>
        <strain evidence="1 2">DSM 29781</strain>
    </source>
</reference>
<proteinExistence type="predicted"/>
<dbReference type="InterPro" id="IPR029058">
    <property type="entry name" value="AB_hydrolase_fold"/>
</dbReference>
<protein>
    <submittedName>
        <fullName evidence="1">Pimeloyl-ACP methyl ester carboxylesterase</fullName>
    </submittedName>
</protein>
<organism evidence="1 2">
    <name type="scientific">Quisquiliibacterium transsilvanicum</name>
    <dbReference type="NCBI Taxonomy" id="1549638"/>
    <lineage>
        <taxon>Bacteria</taxon>
        <taxon>Pseudomonadati</taxon>
        <taxon>Pseudomonadota</taxon>
        <taxon>Betaproteobacteria</taxon>
        <taxon>Burkholderiales</taxon>
        <taxon>Burkholderiaceae</taxon>
        <taxon>Quisquiliibacterium</taxon>
    </lineage>
</organism>
<dbReference type="PANTHER" id="PTHR37946:SF1">
    <property type="entry name" value="SLL1969 PROTEIN"/>
    <property type="match status" value="1"/>
</dbReference>
<name>A0A7W8HK82_9BURK</name>
<sequence length="268" mass="29010">MVARHAHSGPPSTLFSAMEVRALGEAALLPWALPMLMSAPRGDGHPVLLLPGFMGDEKSLIGLEVFLKSRGYQVESWGFGRNVGFQRKHAEALEQKLRYVHHRSGRKVSLVGWSLGGVFGLYAAHRAPECVRTLITLGSPVSVDPTGSASPALVKALYRLVAHPMGPSAHAAQPRAKQLRERPPVPTSCLYSLSDGVVPPQEATLDGDPAMHENIRVPGSHMGLGFNAMVLRIVADRLAQPEGEWRPYVPEGFAGMLHRALTHQVLPI</sequence>
<dbReference type="RefSeq" id="WP_246435074.1">
    <property type="nucleotide sequence ID" value="NZ_BAABEW010000020.1"/>
</dbReference>
<dbReference type="SUPFAM" id="SSF53474">
    <property type="entry name" value="alpha/beta-Hydrolases"/>
    <property type="match status" value="1"/>
</dbReference>
<dbReference type="Proteomes" id="UP000532440">
    <property type="component" value="Unassembled WGS sequence"/>
</dbReference>
<dbReference type="AlphaFoldDB" id="A0A7W8HK82"/>
<dbReference type="EMBL" id="JACHGB010000007">
    <property type="protein sequence ID" value="MBB5273560.1"/>
    <property type="molecule type" value="Genomic_DNA"/>
</dbReference>
<accession>A0A7W8HK82</accession>
<dbReference type="PANTHER" id="PTHR37946">
    <property type="entry name" value="SLL1969 PROTEIN"/>
    <property type="match status" value="1"/>
</dbReference>
<keyword evidence="2" id="KW-1185">Reference proteome</keyword>
<evidence type="ECO:0000313" key="2">
    <source>
        <dbReference type="Proteomes" id="UP000532440"/>
    </source>
</evidence>